<dbReference type="InterPro" id="IPR036420">
    <property type="entry name" value="BRCT_dom_sf"/>
</dbReference>
<evidence type="ECO:0000313" key="3">
    <source>
        <dbReference type="Proteomes" id="UP000309788"/>
    </source>
</evidence>
<comment type="caution">
    <text evidence="2">The sequence shown here is derived from an EMBL/GenBank/DDBJ whole genome shotgun (WGS) entry which is preliminary data.</text>
</comment>
<gene>
    <name evidence="2" type="ORF">FEM55_17125</name>
</gene>
<dbReference type="AlphaFoldDB" id="A0A5R9K9N2"/>
<dbReference type="Pfam" id="PF00533">
    <property type="entry name" value="BRCT"/>
    <property type="match status" value="1"/>
</dbReference>
<reference evidence="2 3" key="1">
    <citation type="submission" date="2019-05" db="EMBL/GenBank/DDBJ databases">
        <authorList>
            <person name="Qu J.-H."/>
        </authorList>
    </citation>
    <scope>NUCLEOTIDE SEQUENCE [LARGE SCALE GENOMIC DNA]</scope>
    <source>
        <strain evidence="2 3">Z12</strain>
    </source>
</reference>
<protein>
    <recommendedName>
        <fullName evidence="1">BRCT domain-containing protein</fullName>
    </recommendedName>
</protein>
<keyword evidence="3" id="KW-1185">Reference proteome</keyword>
<dbReference type="InterPro" id="IPR001357">
    <property type="entry name" value="BRCT_dom"/>
</dbReference>
<dbReference type="PROSITE" id="PS50172">
    <property type="entry name" value="BRCT"/>
    <property type="match status" value="1"/>
</dbReference>
<sequence>MKQWFVTQLLLKKCPTYKGSRQHHRAAADSRATAELSLRAFKIAGVASIDDFPEKLKTSVGELYIGGYRPCETKRVYKPKDLSKITGDPAKHNPESIFHGRTVVFTGTLSSMVRGDAQQIIADLGGVLGGGVTKETDFLIVGQQDYRVVGEEGMSTKQVKAVKMIQNGAKIEILCEADFLKSI</sequence>
<name>A0A5R9K9N2_9BACT</name>
<dbReference type="SUPFAM" id="SSF52113">
    <property type="entry name" value="BRCT domain"/>
    <property type="match status" value="1"/>
</dbReference>
<evidence type="ECO:0000259" key="1">
    <source>
        <dbReference type="PROSITE" id="PS50172"/>
    </source>
</evidence>
<proteinExistence type="predicted"/>
<dbReference type="OrthoDB" id="9803913at2"/>
<organism evidence="2 3">
    <name type="scientific">Dyadobacter sediminis</name>
    <dbReference type="NCBI Taxonomy" id="1493691"/>
    <lineage>
        <taxon>Bacteria</taxon>
        <taxon>Pseudomonadati</taxon>
        <taxon>Bacteroidota</taxon>
        <taxon>Cytophagia</taxon>
        <taxon>Cytophagales</taxon>
        <taxon>Spirosomataceae</taxon>
        <taxon>Dyadobacter</taxon>
    </lineage>
</organism>
<evidence type="ECO:0000313" key="2">
    <source>
        <dbReference type="EMBL" id="TLU91109.1"/>
    </source>
</evidence>
<dbReference type="Gene3D" id="3.40.50.10190">
    <property type="entry name" value="BRCT domain"/>
    <property type="match status" value="1"/>
</dbReference>
<feature type="domain" description="BRCT" evidence="1">
    <location>
        <begin position="93"/>
        <end position="183"/>
    </location>
</feature>
<accession>A0A5R9K9N2</accession>
<dbReference type="EMBL" id="VCEI01000027">
    <property type="protein sequence ID" value="TLU91109.1"/>
    <property type="molecule type" value="Genomic_DNA"/>
</dbReference>
<dbReference type="Proteomes" id="UP000309788">
    <property type="component" value="Unassembled WGS sequence"/>
</dbReference>
<dbReference type="CDD" id="cd17748">
    <property type="entry name" value="BRCT_DNA_ligase_like"/>
    <property type="match status" value="1"/>
</dbReference>